<evidence type="ECO:0000313" key="10">
    <source>
        <dbReference type="EMBL" id="MCR8629734.1"/>
    </source>
</evidence>
<dbReference type="GO" id="GO:0005524">
    <property type="term" value="F:ATP binding"/>
    <property type="evidence" value="ECO:0007669"/>
    <property type="project" value="UniProtKB-KW"/>
</dbReference>
<evidence type="ECO:0000256" key="8">
    <source>
        <dbReference type="ARBA" id="ARBA00023136"/>
    </source>
</evidence>
<sequence>MSIGVSVNGLRLKFAGSQGLQFDELSFSVPSGQKVLLLGPSGCGKSTLLQVLTGLIPGAIDVPVRYDSILVPSSWGYVFQDPDTQFCMPFVDEEMAFVLENLGVPRDEMPERISDGLHQVGLDLKELHMPIQSMSQGMKQRLAIASILALKPEVLFLDEPTALLDPEGTRQVWETIKKVGKDKTVIIVEHKIDEVIEFVDRVVLFNSDGVVIADDSPTQIFAEFKAELQQYGIWYPGVWEDYASSPVYQALLNNRSELTADVKQSAADAAKQLGGEQADAGQGLLSLRDFAGYHGRARSREAKIRVADLRLSAGEWVAVIGGNGAGKSTLLQSLMQLLPTSGGYEIIGRSVKGFKDVADDAAYVFQNPEMQFVTNSVYDEAAFGFRRDGLADAAKLTEELLIEFGLQDKKAQHPYQLSLGQKRRLSVATAMSKRQRLVLLDEPTFGQDAANTFAILEKLEGWRRQGASIIMVTHDMEIVRYFSTRVWVIESGVLTLNMEPDAYLKAAGYTSMGDLEPTEILH</sequence>
<evidence type="ECO:0000256" key="4">
    <source>
        <dbReference type="ARBA" id="ARBA00022475"/>
    </source>
</evidence>
<dbReference type="InterPro" id="IPR027417">
    <property type="entry name" value="P-loop_NTPase"/>
</dbReference>
<name>A0ABT1Y956_9BACL</name>
<proteinExistence type="inferred from homology"/>
<dbReference type="SMART" id="SM00382">
    <property type="entry name" value="AAA"/>
    <property type="match status" value="2"/>
</dbReference>
<dbReference type="CDD" id="cd03225">
    <property type="entry name" value="ABC_cobalt_CbiO_domain1"/>
    <property type="match status" value="2"/>
</dbReference>
<keyword evidence="7" id="KW-1278">Translocase</keyword>
<keyword evidence="11" id="KW-1185">Reference proteome</keyword>
<feature type="domain" description="ABC transporter" evidence="9">
    <location>
        <begin position="285"/>
        <end position="516"/>
    </location>
</feature>
<comment type="subcellular location">
    <subcellularLocation>
        <location evidence="1">Cell membrane</location>
        <topology evidence="1">Peripheral membrane protein</topology>
    </subcellularLocation>
</comment>
<comment type="similarity">
    <text evidence="2">Belongs to the ABC transporter superfamily.</text>
</comment>
<keyword evidence="4" id="KW-1003">Cell membrane</keyword>
<evidence type="ECO:0000256" key="7">
    <source>
        <dbReference type="ARBA" id="ARBA00022967"/>
    </source>
</evidence>
<dbReference type="InterPro" id="IPR050095">
    <property type="entry name" value="ECF_ABC_transporter_ATP-bd"/>
</dbReference>
<dbReference type="InterPro" id="IPR015856">
    <property type="entry name" value="ABC_transpr_CbiO/EcfA_su"/>
</dbReference>
<dbReference type="InterPro" id="IPR017871">
    <property type="entry name" value="ABC_transporter-like_CS"/>
</dbReference>
<dbReference type="PANTHER" id="PTHR43553:SF24">
    <property type="entry name" value="ENERGY-COUPLING FACTOR TRANSPORTER ATP-BINDING PROTEIN ECFA1"/>
    <property type="match status" value="1"/>
</dbReference>
<dbReference type="Proteomes" id="UP001300012">
    <property type="component" value="Unassembled WGS sequence"/>
</dbReference>
<evidence type="ECO:0000313" key="11">
    <source>
        <dbReference type="Proteomes" id="UP001300012"/>
    </source>
</evidence>
<protein>
    <submittedName>
        <fullName evidence="10">ATP-binding cassette domain-containing protein</fullName>
    </submittedName>
</protein>
<keyword evidence="3" id="KW-0813">Transport</keyword>
<dbReference type="InterPro" id="IPR003439">
    <property type="entry name" value="ABC_transporter-like_ATP-bd"/>
</dbReference>
<evidence type="ECO:0000256" key="1">
    <source>
        <dbReference type="ARBA" id="ARBA00004202"/>
    </source>
</evidence>
<dbReference type="PROSITE" id="PS50893">
    <property type="entry name" value="ABC_TRANSPORTER_2"/>
    <property type="match status" value="2"/>
</dbReference>
<comment type="caution">
    <text evidence="10">The sequence shown here is derived from an EMBL/GenBank/DDBJ whole genome shotgun (WGS) entry which is preliminary data.</text>
</comment>
<organism evidence="10 11">
    <name type="scientific">Paenibacillus radicis</name>
    <name type="common">ex Xue et al. 2023</name>
    <dbReference type="NCBI Taxonomy" id="2972489"/>
    <lineage>
        <taxon>Bacteria</taxon>
        <taxon>Bacillati</taxon>
        <taxon>Bacillota</taxon>
        <taxon>Bacilli</taxon>
        <taxon>Bacillales</taxon>
        <taxon>Paenibacillaceae</taxon>
        <taxon>Paenibacillus</taxon>
    </lineage>
</organism>
<dbReference type="PROSITE" id="PS00211">
    <property type="entry name" value="ABC_TRANSPORTER_1"/>
    <property type="match status" value="2"/>
</dbReference>
<dbReference type="SUPFAM" id="SSF52540">
    <property type="entry name" value="P-loop containing nucleoside triphosphate hydrolases"/>
    <property type="match status" value="2"/>
</dbReference>
<feature type="domain" description="ABC transporter" evidence="9">
    <location>
        <begin position="7"/>
        <end position="233"/>
    </location>
</feature>
<dbReference type="EMBL" id="JANQBD010000001">
    <property type="protein sequence ID" value="MCR8629734.1"/>
    <property type="molecule type" value="Genomic_DNA"/>
</dbReference>
<reference evidence="10 11" key="1">
    <citation type="submission" date="2022-08" db="EMBL/GenBank/DDBJ databases">
        <title>Paenibacillus endoradicis sp. nov., Paenibacillus radicibacter sp. nov and Paenibacillus pararadicis sp. nov., three cold-adapted plant growth-promoting bacteria isolated from root of Larix gmelinii in Great Khingan.</title>
        <authorList>
            <person name="Xue H."/>
        </authorList>
    </citation>
    <scope>NUCLEOTIDE SEQUENCE [LARGE SCALE GENOMIC DNA]</scope>
    <source>
        <strain evidence="10 11">N5-1-1-5</strain>
    </source>
</reference>
<evidence type="ECO:0000256" key="3">
    <source>
        <dbReference type="ARBA" id="ARBA00022448"/>
    </source>
</evidence>
<dbReference type="RefSeq" id="WP_258211353.1">
    <property type="nucleotide sequence ID" value="NZ_JANQBD010000001.1"/>
</dbReference>
<keyword evidence="8" id="KW-0472">Membrane</keyword>
<evidence type="ECO:0000256" key="6">
    <source>
        <dbReference type="ARBA" id="ARBA00022840"/>
    </source>
</evidence>
<dbReference type="InterPro" id="IPR003593">
    <property type="entry name" value="AAA+_ATPase"/>
</dbReference>
<dbReference type="Pfam" id="PF00005">
    <property type="entry name" value="ABC_tran"/>
    <property type="match status" value="2"/>
</dbReference>
<keyword evidence="6 10" id="KW-0067">ATP-binding</keyword>
<dbReference type="Gene3D" id="3.40.50.300">
    <property type="entry name" value="P-loop containing nucleotide triphosphate hydrolases"/>
    <property type="match status" value="2"/>
</dbReference>
<evidence type="ECO:0000256" key="2">
    <source>
        <dbReference type="ARBA" id="ARBA00005417"/>
    </source>
</evidence>
<evidence type="ECO:0000256" key="5">
    <source>
        <dbReference type="ARBA" id="ARBA00022741"/>
    </source>
</evidence>
<dbReference type="PANTHER" id="PTHR43553">
    <property type="entry name" value="HEAVY METAL TRANSPORTER"/>
    <property type="match status" value="1"/>
</dbReference>
<keyword evidence="5" id="KW-0547">Nucleotide-binding</keyword>
<evidence type="ECO:0000259" key="9">
    <source>
        <dbReference type="PROSITE" id="PS50893"/>
    </source>
</evidence>
<accession>A0ABT1Y956</accession>
<gene>
    <name evidence="10" type="ORF">NV381_00835</name>
</gene>